<gene>
    <name evidence="1" type="ORF">METZ01_LOCUS138360</name>
</gene>
<name>A0A381Z884_9ZZZZ</name>
<evidence type="ECO:0008006" key="2">
    <source>
        <dbReference type="Google" id="ProtNLM"/>
    </source>
</evidence>
<accession>A0A381Z884</accession>
<evidence type="ECO:0000313" key="1">
    <source>
        <dbReference type="EMBL" id="SVA85506.1"/>
    </source>
</evidence>
<dbReference type="AlphaFoldDB" id="A0A381Z884"/>
<protein>
    <recommendedName>
        <fullName evidence="2">DUF5723 domain-containing protein</fullName>
    </recommendedName>
</protein>
<reference evidence="1" key="1">
    <citation type="submission" date="2018-05" db="EMBL/GenBank/DDBJ databases">
        <authorList>
            <person name="Lanie J.A."/>
            <person name="Ng W.-L."/>
            <person name="Kazmierczak K.M."/>
            <person name="Andrzejewski T.M."/>
            <person name="Davidsen T.M."/>
            <person name="Wayne K.J."/>
            <person name="Tettelin H."/>
            <person name="Glass J.I."/>
            <person name="Rusch D."/>
            <person name="Podicherti R."/>
            <person name="Tsui H.-C.T."/>
            <person name="Winkler M.E."/>
        </authorList>
    </citation>
    <scope>NUCLEOTIDE SEQUENCE</scope>
</reference>
<dbReference type="EMBL" id="UINC01020339">
    <property type="protein sequence ID" value="SVA85506.1"/>
    <property type="molecule type" value="Genomic_DNA"/>
</dbReference>
<proteinExistence type="predicted"/>
<organism evidence="1">
    <name type="scientific">marine metagenome</name>
    <dbReference type="NCBI Taxonomy" id="408172"/>
    <lineage>
        <taxon>unclassified sequences</taxon>
        <taxon>metagenomes</taxon>
        <taxon>ecological metagenomes</taxon>
    </lineage>
</organism>
<sequence>MLGLDNTNQYIDWWHEALPGSGEGFDHEGTLISMIIRPSITLGLSNYWNLTIIQNIGIRTMRWEGDTVTIHHRNEGSHTDFSNANGGLLGDSHIMARYLIVNDGRGPGKRWFIGTGLILPSRNTLTSDPFFLNNEEKDEHRHFSISEGVHKGVLEMQLFIKRMTTPVFIGGTLSAVLPLKESKYGFKASESYDLSFVAFSKLIPAIKGSAGANLVMVHTTESYWNGKEAPNSRATVVTAGFGILWNTKIGGFALNIQKPFFIGGSFSGIEGELEQKVGAWQVSMSLRSILSNTVSWLNPLKDL</sequence>